<accession>A0A167PQ10</accession>
<dbReference type="InterPro" id="IPR036514">
    <property type="entry name" value="SGNH_hydro_sf"/>
</dbReference>
<keyword evidence="1" id="KW-0732">Signal</keyword>
<dbReference type="GO" id="GO:0004620">
    <property type="term" value="F:phospholipase activity"/>
    <property type="evidence" value="ECO:0007669"/>
    <property type="project" value="InterPro"/>
</dbReference>
<reference evidence="3" key="1">
    <citation type="submission" date="2015-06" db="EMBL/GenBank/DDBJ databases">
        <title>Expansion of signal transduction pathways in fungi by whole-genome duplication.</title>
        <authorList>
            <consortium name="DOE Joint Genome Institute"/>
            <person name="Corrochano L.M."/>
            <person name="Kuo A."/>
            <person name="Marcet-Houben M."/>
            <person name="Polaino S."/>
            <person name="Salamov A."/>
            <person name="Villalobos J.M."/>
            <person name="Alvarez M.I."/>
            <person name="Avalos J."/>
            <person name="Benito E.P."/>
            <person name="Benoit I."/>
            <person name="Burger G."/>
            <person name="Camino L.P."/>
            <person name="Canovas D."/>
            <person name="Cerda-Olmedo E."/>
            <person name="Cheng J.-F."/>
            <person name="Dominguez A."/>
            <person name="Elias M."/>
            <person name="Eslava A.P."/>
            <person name="Glaser F."/>
            <person name="Grimwood J."/>
            <person name="Gutierrez G."/>
            <person name="Heitman J."/>
            <person name="Henrissat B."/>
            <person name="Iturriaga E.A."/>
            <person name="Lang B.F."/>
            <person name="Lavin J.L."/>
            <person name="Lee S."/>
            <person name="Li W."/>
            <person name="Lindquist E."/>
            <person name="Lopez-Garcia S."/>
            <person name="Luque E.M."/>
            <person name="Marcos A.T."/>
            <person name="Martin J."/>
            <person name="McCluskey K."/>
            <person name="Medina H.R."/>
            <person name="Miralles-Duran A."/>
            <person name="Miyazaki A."/>
            <person name="Munoz-Torres E."/>
            <person name="Oguiza J.A."/>
            <person name="Ohm R."/>
            <person name="Olmedo M."/>
            <person name="Orejas M."/>
            <person name="Ortiz-Castellanos L."/>
            <person name="Pisabarro A.G."/>
            <person name="Rodriguez-Romero J."/>
            <person name="Ruiz-Herrera J."/>
            <person name="Ruiz-Vazquez R."/>
            <person name="Sanz C."/>
            <person name="Schackwitz W."/>
            <person name="Schmutz J."/>
            <person name="Shahriari M."/>
            <person name="Shelest E."/>
            <person name="Silva-Franco F."/>
            <person name="Soanes D."/>
            <person name="Syed K."/>
            <person name="Tagua V.G."/>
            <person name="Talbot N.J."/>
            <person name="Thon M."/>
            <person name="De vries R.P."/>
            <person name="Wiebenga A."/>
            <person name="Yadav J.S."/>
            <person name="Braun E.L."/>
            <person name="Baker S."/>
            <person name="Garre V."/>
            <person name="Horwitz B."/>
            <person name="Torres-Martinez S."/>
            <person name="Idnurm A."/>
            <person name="Herrera-Estrella A."/>
            <person name="Gabaldon T."/>
            <person name="Grigoriev I.V."/>
        </authorList>
    </citation>
    <scope>NUCLEOTIDE SEQUENCE [LARGE SCALE GENOMIC DNA]</scope>
    <source>
        <strain evidence="3">NRRL 1555(-)</strain>
    </source>
</reference>
<dbReference type="RefSeq" id="XP_018296369.1">
    <property type="nucleotide sequence ID" value="XM_018430400.1"/>
</dbReference>
<evidence type="ECO:0000256" key="1">
    <source>
        <dbReference type="SAM" id="SignalP"/>
    </source>
</evidence>
<feature type="chain" id="PRO_5007891236" evidence="1">
    <location>
        <begin position="25"/>
        <end position="375"/>
    </location>
</feature>
<organism evidence="2 3">
    <name type="scientific">Phycomyces blakesleeanus (strain ATCC 8743b / DSM 1359 / FGSC 10004 / NBRC 33097 / NRRL 1555)</name>
    <dbReference type="NCBI Taxonomy" id="763407"/>
    <lineage>
        <taxon>Eukaryota</taxon>
        <taxon>Fungi</taxon>
        <taxon>Fungi incertae sedis</taxon>
        <taxon>Mucoromycota</taxon>
        <taxon>Mucoromycotina</taxon>
        <taxon>Mucoromycetes</taxon>
        <taxon>Mucorales</taxon>
        <taxon>Phycomycetaceae</taxon>
        <taxon>Phycomyces</taxon>
    </lineage>
</organism>
<dbReference type="InterPro" id="IPR038885">
    <property type="entry name" value="PLB1"/>
</dbReference>
<dbReference type="STRING" id="763407.A0A167PQ10"/>
<name>A0A167PQ10_PHYB8</name>
<feature type="signal peptide" evidence="1">
    <location>
        <begin position="1"/>
        <end position="24"/>
    </location>
</feature>
<dbReference type="VEuPathDB" id="FungiDB:PHYBLDRAFT_140429"/>
<dbReference type="GO" id="GO:0006644">
    <property type="term" value="P:phospholipid metabolic process"/>
    <property type="evidence" value="ECO:0007669"/>
    <property type="project" value="TreeGrafter"/>
</dbReference>
<evidence type="ECO:0000313" key="2">
    <source>
        <dbReference type="EMBL" id="OAD78329.1"/>
    </source>
</evidence>
<protein>
    <submittedName>
        <fullName evidence="2">Uncharacterized protein</fullName>
    </submittedName>
</protein>
<dbReference type="Pfam" id="PF00657">
    <property type="entry name" value="Lipase_GDSL"/>
    <property type="match status" value="1"/>
</dbReference>
<keyword evidence="3" id="KW-1185">Reference proteome</keyword>
<dbReference type="EMBL" id="KV440973">
    <property type="protein sequence ID" value="OAD78329.1"/>
    <property type="molecule type" value="Genomic_DNA"/>
</dbReference>
<dbReference type="GeneID" id="28991306"/>
<dbReference type="AlphaFoldDB" id="A0A167PQ10"/>
<gene>
    <name evidence="2" type="ORF">PHYBLDRAFT_140429</name>
</gene>
<dbReference type="InterPro" id="IPR001087">
    <property type="entry name" value="GDSL"/>
</dbReference>
<dbReference type="SUPFAM" id="SSF52266">
    <property type="entry name" value="SGNH hydrolase"/>
    <property type="match status" value="1"/>
</dbReference>
<evidence type="ECO:0000313" key="3">
    <source>
        <dbReference type="Proteomes" id="UP000077315"/>
    </source>
</evidence>
<proteinExistence type="predicted"/>
<dbReference type="PANTHER" id="PTHR21325:SF31">
    <property type="entry name" value="GH22081P-RELATED"/>
    <property type="match status" value="1"/>
</dbReference>
<dbReference type="PANTHER" id="PTHR21325">
    <property type="entry name" value="PHOSPHOLIPASE B, PLB1"/>
    <property type="match status" value="1"/>
</dbReference>
<dbReference type="Proteomes" id="UP000077315">
    <property type="component" value="Unassembled WGS sequence"/>
</dbReference>
<sequence>MLLSKSLLLFTATFGLVFVSNVHGVKMSSIEQCPALKPRTTAPKGVTDLRPDDITVIGAIGDSITAGFAADGIQGDSLLNLKSIYEYRGVSYAAGGDPGAITIPNLIKRYSPKLLGPSVKEHLAELCFGPLCAPNQYKPSMDVLNAAQSGAMAPNLDDQVDYLLPAIKNLPGVNYTHDWKLINIQIGSNDQCTYCLDPVFQSLGAKSYGENVVAAIERIRTTVPRVLINLMSTFKVSQVYTLTAQQEYCMPFKDINFKLNTFECMCSINPKKRPQMDEISDAYNAQLLKIFNDYKSKSTDSFGVMYTPVPVNITSFPIDGLSDIDCFHPSTKGHQWVTKALWNTMFVPLASKPTVLNFDEQEQVYCPTETDRIGS</sequence>
<dbReference type="Gene3D" id="3.40.50.1110">
    <property type="entry name" value="SGNH hydrolase"/>
    <property type="match status" value="1"/>
</dbReference>
<dbReference type="InParanoid" id="A0A167PQ10"/>
<dbReference type="OrthoDB" id="10265800at2759"/>